<dbReference type="AlphaFoldDB" id="A0A0D6XAJ5"/>
<dbReference type="Proteomes" id="UP000030364">
    <property type="component" value="Unassembled WGS sequence"/>
</dbReference>
<accession>A0A0D6XAJ5</accession>
<proteinExistence type="predicted"/>
<dbReference type="EMBL" id="JPSL02000034">
    <property type="protein sequence ID" value="KIX84785.1"/>
    <property type="molecule type" value="Genomic_DNA"/>
</dbReference>
<name>A0A0D6XAJ5_THEFI</name>
<comment type="caution">
    <text evidence="1">The sequence shown here is derived from an EMBL/GenBank/DDBJ whole genome shotgun (WGS) entry which is preliminary data.</text>
</comment>
<reference evidence="1 2" key="1">
    <citation type="journal article" date="2015" name="Genome Announc.">
        <title>Draft Genome Sequence of the Thermophile Thermus filiformis ATCC 43280, Producer of Carotenoid-(Di)glucoside-Branched Fatty Acid (Di)esters and Source of Hyperthermostable Enzymes of Biotechnological Interest.</title>
        <authorList>
            <person name="Mandelli F."/>
            <person name="Oliveira Ramires B."/>
            <person name="Couger M.B."/>
            <person name="Paixao D.A."/>
            <person name="Camilo C.M."/>
            <person name="Polikarpov I."/>
            <person name="Prade R."/>
            <person name="Riano-Pachon D.M."/>
            <person name="Squina F.M."/>
        </authorList>
    </citation>
    <scope>NUCLEOTIDE SEQUENCE [LARGE SCALE GENOMIC DNA]</scope>
    <source>
        <strain evidence="1 2">ATCC 43280</strain>
    </source>
</reference>
<gene>
    <name evidence="1" type="ORF">THFILI_01010</name>
</gene>
<sequence>MGESEQTPDPRIAVLDEVCDVEETERPFGKRWHQEEVILSPEHMAALQAGKVLAVDVREECVVFLRLNVGANPKEQDHGG</sequence>
<keyword evidence="2" id="KW-1185">Reference proteome</keyword>
<organism evidence="1 2">
    <name type="scientific">Thermus filiformis</name>
    <dbReference type="NCBI Taxonomy" id="276"/>
    <lineage>
        <taxon>Bacteria</taxon>
        <taxon>Thermotogati</taxon>
        <taxon>Deinococcota</taxon>
        <taxon>Deinococci</taxon>
        <taxon>Thermales</taxon>
        <taxon>Thermaceae</taxon>
        <taxon>Thermus</taxon>
    </lineage>
</organism>
<dbReference type="STRING" id="276.THFILI_01010"/>
<evidence type="ECO:0000313" key="1">
    <source>
        <dbReference type="EMBL" id="KIX84785.1"/>
    </source>
</evidence>
<protein>
    <submittedName>
        <fullName evidence="1">Uncharacterized protein</fullName>
    </submittedName>
</protein>
<evidence type="ECO:0000313" key="2">
    <source>
        <dbReference type="Proteomes" id="UP000030364"/>
    </source>
</evidence>